<accession>A0ABV2LQV2</accession>
<gene>
    <name evidence="9" type="ORF">ABID46_000523</name>
</gene>
<dbReference type="Gene3D" id="2.40.10.350">
    <property type="entry name" value="Rod shape-determining protein MreC, domain 2"/>
    <property type="match status" value="1"/>
</dbReference>
<keyword evidence="7" id="KW-0472">Membrane</keyword>
<evidence type="ECO:0000256" key="1">
    <source>
        <dbReference type="ARBA" id="ARBA00009369"/>
    </source>
</evidence>
<keyword evidence="10" id="KW-1185">Reference proteome</keyword>
<name>A0ABV2LQV2_9FLAO</name>
<dbReference type="PIRSF" id="PIRSF038471">
    <property type="entry name" value="MreC"/>
    <property type="match status" value="1"/>
</dbReference>
<feature type="transmembrane region" description="Helical" evidence="7">
    <location>
        <begin position="12"/>
        <end position="29"/>
    </location>
</feature>
<evidence type="ECO:0000256" key="6">
    <source>
        <dbReference type="SAM" id="Coils"/>
    </source>
</evidence>
<evidence type="ECO:0000256" key="5">
    <source>
        <dbReference type="PIRNR" id="PIRNR038471"/>
    </source>
</evidence>
<protein>
    <recommendedName>
        <fullName evidence="2 5">Cell shape-determining protein MreC</fullName>
    </recommendedName>
    <alternativeName>
        <fullName evidence="4 5">Cell shape protein MreC</fullName>
    </alternativeName>
</protein>
<keyword evidence="3 5" id="KW-0133">Cell shape</keyword>
<dbReference type="InterPro" id="IPR042175">
    <property type="entry name" value="Cell/Rod_MreC_2"/>
</dbReference>
<reference evidence="9 10" key="1">
    <citation type="submission" date="2024-06" db="EMBL/GenBank/DDBJ databases">
        <title>Genomic Encyclopedia of Type Strains, Phase IV (KMG-IV): sequencing the most valuable type-strain genomes for metagenomic binning, comparative biology and taxonomic classification.</title>
        <authorList>
            <person name="Goeker M."/>
        </authorList>
    </citation>
    <scope>NUCLEOTIDE SEQUENCE [LARGE SCALE GENOMIC DNA]</scope>
    <source>
        <strain evidence="9 10">DSM 29388</strain>
    </source>
</reference>
<dbReference type="RefSeq" id="WP_354506773.1">
    <property type="nucleotide sequence ID" value="NZ_JBEPMO010000002.1"/>
</dbReference>
<dbReference type="Gene3D" id="2.40.10.340">
    <property type="entry name" value="Rod shape-determining protein MreC, domain 1"/>
    <property type="match status" value="1"/>
</dbReference>
<keyword evidence="6" id="KW-0175">Coiled coil</keyword>
<sequence>MQFILNPIIKNGLFLFYIVLSLLAFLFTFRQKVYHKSVMDKTSTQLSGYIDKRISNATQFFQLKDNNRELQTENAQLRTEIEKLKGQFSARDTVRGPISNVAFHQTYRFLPVEIINNSVRNSHNYLTLNKGSKDGIKKGMAVISNNGVIGYVSNVSDNYARVMSTLNKNTRTTAQIKNNQYFGTIHWDGKDPRYVHLMEIPKYIEVNKGDTIETDGKSSTAPGGIMIGTVVNSKIDEVSGELDVLVQLKEDFSRLRYAQVVINLEKKQIEEVETDDKTLEENAQP</sequence>
<dbReference type="Proteomes" id="UP001549146">
    <property type="component" value="Unassembled WGS sequence"/>
</dbReference>
<evidence type="ECO:0000256" key="2">
    <source>
        <dbReference type="ARBA" id="ARBA00013855"/>
    </source>
</evidence>
<evidence type="ECO:0000259" key="8">
    <source>
        <dbReference type="Pfam" id="PF04085"/>
    </source>
</evidence>
<dbReference type="InterPro" id="IPR042177">
    <property type="entry name" value="Cell/Rod_1"/>
</dbReference>
<evidence type="ECO:0000256" key="4">
    <source>
        <dbReference type="ARBA" id="ARBA00032089"/>
    </source>
</evidence>
<dbReference type="PANTHER" id="PTHR34138:SF1">
    <property type="entry name" value="CELL SHAPE-DETERMINING PROTEIN MREC"/>
    <property type="match status" value="1"/>
</dbReference>
<evidence type="ECO:0000256" key="7">
    <source>
        <dbReference type="SAM" id="Phobius"/>
    </source>
</evidence>
<proteinExistence type="inferred from homology"/>
<evidence type="ECO:0000313" key="10">
    <source>
        <dbReference type="Proteomes" id="UP001549146"/>
    </source>
</evidence>
<organism evidence="9 10">
    <name type="scientific">Moheibacter stercoris</name>
    <dbReference type="NCBI Taxonomy" id="1628251"/>
    <lineage>
        <taxon>Bacteria</taxon>
        <taxon>Pseudomonadati</taxon>
        <taxon>Bacteroidota</taxon>
        <taxon>Flavobacteriia</taxon>
        <taxon>Flavobacteriales</taxon>
        <taxon>Weeksellaceae</taxon>
        <taxon>Moheibacter</taxon>
    </lineage>
</organism>
<evidence type="ECO:0000256" key="3">
    <source>
        <dbReference type="ARBA" id="ARBA00022960"/>
    </source>
</evidence>
<evidence type="ECO:0000313" key="9">
    <source>
        <dbReference type="EMBL" id="MET3730964.1"/>
    </source>
</evidence>
<dbReference type="InterPro" id="IPR007221">
    <property type="entry name" value="MreC"/>
</dbReference>
<dbReference type="Pfam" id="PF04085">
    <property type="entry name" value="MreC"/>
    <property type="match status" value="1"/>
</dbReference>
<dbReference type="EMBL" id="JBEPMO010000002">
    <property type="protein sequence ID" value="MET3730964.1"/>
    <property type="molecule type" value="Genomic_DNA"/>
</dbReference>
<keyword evidence="7" id="KW-0812">Transmembrane</keyword>
<keyword evidence="7" id="KW-1133">Transmembrane helix</keyword>
<dbReference type="InterPro" id="IPR055342">
    <property type="entry name" value="MreC_beta-barrel_core"/>
</dbReference>
<feature type="coiled-coil region" evidence="6">
    <location>
        <begin position="60"/>
        <end position="87"/>
    </location>
</feature>
<comment type="function">
    <text evidence="5">Involved in formation and maintenance of cell shape.</text>
</comment>
<comment type="similarity">
    <text evidence="1 5">Belongs to the MreC family.</text>
</comment>
<dbReference type="NCBIfam" id="NF010532">
    <property type="entry name" value="PRK13922.9-3"/>
    <property type="match status" value="1"/>
</dbReference>
<dbReference type="PANTHER" id="PTHR34138">
    <property type="entry name" value="CELL SHAPE-DETERMINING PROTEIN MREC"/>
    <property type="match status" value="1"/>
</dbReference>
<comment type="caution">
    <text evidence="9">The sequence shown here is derived from an EMBL/GenBank/DDBJ whole genome shotgun (WGS) entry which is preliminary data.</text>
</comment>
<feature type="domain" description="Rod shape-determining protein MreC beta-barrel core" evidence="8">
    <location>
        <begin position="114"/>
        <end position="261"/>
    </location>
</feature>